<dbReference type="Pfam" id="PF01202">
    <property type="entry name" value="SKI"/>
    <property type="match status" value="1"/>
</dbReference>
<evidence type="ECO:0000256" key="8">
    <source>
        <dbReference type="ARBA" id="ARBA00022840"/>
    </source>
</evidence>
<dbReference type="InterPro" id="IPR027417">
    <property type="entry name" value="P-loop_NTPase"/>
</dbReference>
<name>A0AAX3NA46_9PROT</name>
<feature type="binding site" evidence="11">
    <location>
        <position position="15"/>
    </location>
    <ligand>
        <name>Mg(2+)</name>
        <dbReference type="ChEBI" id="CHEBI:18420"/>
    </ligand>
</feature>
<comment type="function">
    <text evidence="11">Catalyzes the specific phosphorylation of the 3-hydroxyl group of shikimic acid using ATP as a cosubstrate.</text>
</comment>
<evidence type="ECO:0000256" key="2">
    <source>
        <dbReference type="ARBA" id="ARBA00006997"/>
    </source>
</evidence>
<evidence type="ECO:0000256" key="6">
    <source>
        <dbReference type="ARBA" id="ARBA00022741"/>
    </source>
</evidence>
<keyword evidence="9 11" id="KW-0057">Aromatic amino acid biosynthesis</keyword>
<dbReference type="PANTHER" id="PTHR21087:SF16">
    <property type="entry name" value="SHIKIMATE KINASE 1, CHLOROPLASTIC"/>
    <property type="match status" value="1"/>
</dbReference>
<evidence type="ECO:0000256" key="7">
    <source>
        <dbReference type="ARBA" id="ARBA00022777"/>
    </source>
</evidence>
<keyword evidence="11" id="KW-0460">Magnesium</keyword>
<dbReference type="GO" id="GO:0009423">
    <property type="term" value="P:chorismate biosynthetic process"/>
    <property type="evidence" value="ECO:0007669"/>
    <property type="project" value="UniProtKB-UniRule"/>
</dbReference>
<feature type="binding site" evidence="11">
    <location>
        <position position="33"/>
    </location>
    <ligand>
        <name>substrate</name>
    </ligand>
</feature>
<dbReference type="GO" id="GO:0005829">
    <property type="term" value="C:cytosol"/>
    <property type="evidence" value="ECO:0007669"/>
    <property type="project" value="TreeGrafter"/>
</dbReference>
<gene>
    <name evidence="11" type="primary">aroK</name>
    <name evidence="12" type="ORF">ONB67_00685</name>
</gene>
<keyword evidence="5 11" id="KW-0808">Transferase</keyword>
<dbReference type="Gene3D" id="3.40.50.300">
    <property type="entry name" value="P-loop containing nucleotide triphosphate hydrolases"/>
    <property type="match status" value="1"/>
</dbReference>
<dbReference type="GO" id="GO:0008652">
    <property type="term" value="P:amino acid biosynthetic process"/>
    <property type="evidence" value="ECO:0007669"/>
    <property type="project" value="UniProtKB-KW"/>
</dbReference>
<dbReference type="EMBL" id="CP110500">
    <property type="protein sequence ID" value="WDI79207.1"/>
    <property type="molecule type" value="Genomic_DNA"/>
</dbReference>
<comment type="caution">
    <text evidence="11">Lacks conserved residue(s) required for the propagation of feature annotation.</text>
</comment>
<proteinExistence type="inferred from homology"/>
<dbReference type="PROSITE" id="PS01128">
    <property type="entry name" value="SHIKIMATE_KINASE"/>
    <property type="match status" value="1"/>
</dbReference>
<dbReference type="PANTHER" id="PTHR21087">
    <property type="entry name" value="SHIKIMATE KINASE"/>
    <property type="match status" value="1"/>
</dbReference>
<evidence type="ECO:0000256" key="4">
    <source>
        <dbReference type="ARBA" id="ARBA00022605"/>
    </source>
</evidence>
<keyword evidence="11" id="KW-0963">Cytoplasm</keyword>
<comment type="subunit">
    <text evidence="11">Monomer.</text>
</comment>
<keyword evidence="7 11" id="KW-0418">Kinase</keyword>
<dbReference type="GO" id="GO:0004765">
    <property type="term" value="F:shikimate kinase activity"/>
    <property type="evidence" value="ECO:0007669"/>
    <property type="project" value="UniProtKB-UniRule"/>
</dbReference>
<dbReference type="GO" id="GO:0005524">
    <property type="term" value="F:ATP binding"/>
    <property type="evidence" value="ECO:0007669"/>
    <property type="project" value="UniProtKB-UniRule"/>
</dbReference>
<evidence type="ECO:0000256" key="9">
    <source>
        <dbReference type="ARBA" id="ARBA00023141"/>
    </source>
</evidence>
<feature type="binding site" evidence="11">
    <location>
        <position position="79"/>
    </location>
    <ligand>
        <name>substrate</name>
    </ligand>
</feature>
<evidence type="ECO:0000256" key="3">
    <source>
        <dbReference type="ARBA" id="ARBA00012154"/>
    </source>
</evidence>
<dbReference type="HAMAP" id="MF_00109">
    <property type="entry name" value="Shikimate_kinase"/>
    <property type="match status" value="1"/>
</dbReference>
<comment type="catalytic activity">
    <reaction evidence="10 11">
        <text>shikimate + ATP = 3-phosphoshikimate + ADP + H(+)</text>
        <dbReference type="Rhea" id="RHEA:13121"/>
        <dbReference type="ChEBI" id="CHEBI:15378"/>
        <dbReference type="ChEBI" id="CHEBI:30616"/>
        <dbReference type="ChEBI" id="CHEBI:36208"/>
        <dbReference type="ChEBI" id="CHEBI:145989"/>
        <dbReference type="ChEBI" id="CHEBI:456216"/>
        <dbReference type="EC" id="2.7.1.71"/>
    </reaction>
</comment>
<dbReference type="SUPFAM" id="SSF52540">
    <property type="entry name" value="P-loop containing nucleoside triphosphate hydrolases"/>
    <property type="match status" value="1"/>
</dbReference>
<dbReference type="PRINTS" id="PR01100">
    <property type="entry name" value="SHIKIMTKNASE"/>
</dbReference>
<feature type="binding site" evidence="11">
    <location>
        <position position="115"/>
    </location>
    <ligand>
        <name>ATP</name>
        <dbReference type="ChEBI" id="CHEBI:30616"/>
    </ligand>
</feature>
<organism evidence="12 13">
    <name type="scientific">Candidatus Vidania fulgoroideorum</name>
    <dbReference type="NCBI Taxonomy" id="881286"/>
    <lineage>
        <taxon>Bacteria</taxon>
        <taxon>Pseudomonadati</taxon>
        <taxon>Pseudomonadota</taxon>
        <taxon>Betaproteobacteria</taxon>
        <taxon>Candidatus Vidania</taxon>
    </lineage>
</organism>
<accession>A0AAX3NA46</accession>
<keyword evidence="8 11" id="KW-0067">ATP-binding</keyword>
<evidence type="ECO:0000256" key="5">
    <source>
        <dbReference type="ARBA" id="ARBA00022679"/>
    </source>
</evidence>
<evidence type="ECO:0000313" key="13">
    <source>
        <dbReference type="Proteomes" id="UP001222373"/>
    </source>
</evidence>
<dbReference type="EC" id="2.7.1.71" evidence="3 11"/>
<evidence type="ECO:0000256" key="1">
    <source>
        <dbReference type="ARBA" id="ARBA00004842"/>
    </source>
</evidence>
<dbReference type="AlphaFoldDB" id="A0AAX3NA46"/>
<keyword evidence="4 11" id="KW-0028">Amino-acid biosynthesis</keyword>
<sequence length="159" mass="19027">MKNIFIIGFMGVGKTFFGSNLSKYIKVIYLDIDYVITYLYNIKIINIFLDRNFFLFRKLEKNFLNFAKFKKNLLISCGGGVIIDKINILRINLNFCFCIILNKVFLFKSINKNNRPMLKKKNFFVILNKRKDIYKNSSKFYIKNNFNNEKNIYKFLNTL</sequence>
<evidence type="ECO:0000313" key="12">
    <source>
        <dbReference type="EMBL" id="WDI79207.1"/>
    </source>
</evidence>
<protein>
    <recommendedName>
        <fullName evidence="3 11">Shikimate kinase</fullName>
        <shortName evidence="11">SK</shortName>
        <ecNumber evidence="3 11">2.7.1.71</ecNumber>
    </recommendedName>
</protein>
<evidence type="ECO:0000256" key="11">
    <source>
        <dbReference type="HAMAP-Rule" id="MF_00109"/>
    </source>
</evidence>
<reference evidence="12" key="1">
    <citation type="submission" date="2022-11" db="EMBL/GenBank/DDBJ databases">
        <title>Genomic comparisons reveal selection pressure and functional variation between nutritional endosymbionts of cave-adapted and epigean Hawaiian planthoppers.</title>
        <authorList>
            <person name="Gossett J.M."/>
            <person name="Porter M.L."/>
            <person name="Vasquez Y."/>
            <person name="Bennett G.M."/>
            <person name="Chong R.A."/>
        </authorList>
    </citation>
    <scope>NUCLEOTIDE SEQUENCE</scope>
    <source>
        <strain evidence="12">OPOL2</strain>
    </source>
</reference>
<comment type="cofactor">
    <cofactor evidence="11">
        <name>Mg(2+)</name>
        <dbReference type="ChEBI" id="CHEBI:18420"/>
    </cofactor>
    <text evidence="11">Binds 1 Mg(2+) ion per subunit.</text>
</comment>
<dbReference type="GO" id="GO:0009073">
    <property type="term" value="P:aromatic amino acid family biosynthetic process"/>
    <property type="evidence" value="ECO:0007669"/>
    <property type="project" value="UniProtKB-KW"/>
</dbReference>
<keyword evidence="6 11" id="KW-0547">Nucleotide-binding</keyword>
<feature type="binding site" evidence="11">
    <location>
        <position position="57"/>
    </location>
    <ligand>
        <name>substrate</name>
    </ligand>
</feature>
<dbReference type="InterPro" id="IPR023000">
    <property type="entry name" value="Shikimate_kinase_CS"/>
</dbReference>
<dbReference type="InterPro" id="IPR000623">
    <property type="entry name" value="Shikimate_kinase/TSH1"/>
</dbReference>
<feature type="binding site" evidence="11">
    <location>
        <position position="130"/>
    </location>
    <ligand>
        <name>substrate</name>
    </ligand>
</feature>
<comment type="similarity">
    <text evidence="2 11">Belongs to the shikimate kinase family.</text>
</comment>
<comment type="pathway">
    <text evidence="1 11">Metabolic intermediate biosynthesis; chorismate biosynthesis; chorismate from D-erythrose 4-phosphate and phosphoenolpyruvate: step 5/7.</text>
</comment>
<dbReference type="GO" id="GO:0000287">
    <property type="term" value="F:magnesium ion binding"/>
    <property type="evidence" value="ECO:0007669"/>
    <property type="project" value="UniProtKB-UniRule"/>
</dbReference>
<evidence type="ECO:0000256" key="10">
    <source>
        <dbReference type="ARBA" id="ARBA00048567"/>
    </source>
</evidence>
<dbReference type="Proteomes" id="UP001222373">
    <property type="component" value="Chromosome"/>
</dbReference>
<feature type="binding site" evidence="11">
    <location>
        <begin position="11"/>
        <end position="16"/>
    </location>
    <ligand>
        <name>ATP</name>
        <dbReference type="ChEBI" id="CHEBI:30616"/>
    </ligand>
</feature>
<dbReference type="InterPro" id="IPR031322">
    <property type="entry name" value="Shikimate/glucono_kinase"/>
</dbReference>
<comment type="subcellular location">
    <subcellularLocation>
        <location evidence="11">Cytoplasm</location>
    </subcellularLocation>
</comment>
<keyword evidence="11" id="KW-0479">Metal-binding</keyword>